<evidence type="ECO:0000256" key="2">
    <source>
        <dbReference type="ARBA" id="ARBA00023015"/>
    </source>
</evidence>
<keyword evidence="9" id="KW-1185">Reference proteome</keyword>
<dbReference type="AlphaFoldDB" id="W7AND4"/>
<evidence type="ECO:0000313" key="6">
    <source>
        <dbReference type="EMBL" id="CAD2104043.1"/>
    </source>
</evidence>
<dbReference type="Proteomes" id="UP000515268">
    <property type="component" value="Chromosome PVPCR_09"/>
</dbReference>
<dbReference type="VEuPathDB" id="PlasmoDB:PVPCR_0901750"/>
<evidence type="ECO:0000313" key="9">
    <source>
        <dbReference type="Proteomes" id="UP000515268"/>
    </source>
</evidence>
<protein>
    <submittedName>
        <fullName evidence="7">Uncharacterized protein</fullName>
    </submittedName>
</protein>
<name>W7AND4_PLAVN</name>
<dbReference type="InterPro" id="IPR018247">
    <property type="entry name" value="EF_Hand_1_Ca_BS"/>
</dbReference>
<dbReference type="EMBL" id="KI965397">
    <property type="protein sequence ID" value="EUD72808.1"/>
    <property type="molecule type" value="Genomic_DNA"/>
</dbReference>
<sequence>MNTNLEMNNTLEINSINNVINKNYIFSNFQNETNNYGGWDGVIYVNEKQYDRILKRRMNKIKQEMEKNKKISAYINIQKKVTFPNNTIITNNRNGGPIENINKANQISNINHANTTKIVNTNGHNNMNRFVNNTEHYNNGSNALYPFDGNQDDSKYNSTQYNKNNSNNNYAQMYENIKYGSYMKNSKNIEKKNNGHTNMNSGNGYNDTDNGYLNNYNGMYNSNGNSSDDYKKYMNVYDINTGNNVNNIELNNGTIVNNYNETYHEINNVNKYNNVSNMATLNNIENTNKLDKLIIMTNNQNIIHTDNINHFNNFSVPMNRNYPYASYDE</sequence>
<dbReference type="InterPro" id="IPR001289">
    <property type="entry name" value="NFYA"/>
</dbReference>
<dbReference type="PROSITE" id="PS00018">
    <property type="entry name" value="EF_HAND_1"/>
    <property type="match status" value="1"/>
</dbReference>
<evidence type="ECO:0000313" key="7">
    <source>
        <dbReference type="EMBL" id="EUD72808.1"/>
    </source>
</evidence>
<dbReference type="EMBL" id="LR865414">
    <property type="protein sequence ID" value="CAD2104043.1"/>
    <property type="molecule type" value="Genomic_DNA"/>
</dbReference>
<evidence type="ECO:0000313" key="8">
    <source>
        <dbReference type="Proteomes" id="UP000030659"/>
    </source>
</evidence>
<proteinExistence type="predicted"/>
<dbReference type="Gene3D" id="6.10.250.2430">
    <property type="match status" value="1"/>
</dbReference>
<evidence type="ECO:0000256" key="1">
    <source>
        <dbReference type="ARBA" id="ARBA00004123"/>
    </source>
</evidence>
<dbReference type="Proteomes" id="UP000030659">
    <property type="component" value="Unassembled WGS sequence"/>
</dbReference>
<dbReference type="GO" id="GO:0003677">
    <property type="term" value="F:DNA binding"/>
    <property type="evidence" value="ECO:0007669"/>
    <property type="project" value="UniProtKB-KW"/>
</dbReference>
<comment type="subcellular location">
    <subcellularLocation>
        <location evidence="1">Nucleus</location>
    </subcellularLocation>
</comment>
<reference evidence="7 8" key="1">
    <citation type="submission" date="2013-02" db="EMBL/GenBank/DDBJ databases">
        <title>The Genome Sequence of Plasmodium vinckei petteri CR.</title>
        <authorList>
            <consortium name="The Broad Institute Genome Sequencing Platform"/>
            <consortium name="The Broad Institute Genome Sequencing Center for Infectious Disease"/>
            <person name="Neafsey D."/>
            <person name="Cheeseman I."/>
            <person name="Volkman S."/>
            <person name="Adams J."/>
            <person name="Walker B."/>
            <person name="Young S.K."/>
            <person name="Zeng Q."/>
            <person name="Gargeya S."/>
            <person name="Fitzgerald M."/>
            <person name="Haas B."/>
            <person name="Abouelleil A."/>
            <person name="Alvarado L."/>
            <person name="Arachchi H.M."/>
            <person name="Berlin A.M."/>
            <person name="Chapman S.B."/>
            <person name="Dewar J."/>
            <person name="Goldberg J."/>
            <person name="Griggs A."/>
            <person name="Gujja S."/>
            <person name="Hansen M."/>
            <person name="Howarth C."/>
            <person name="Imamovic A."/>
            <person name="Larimer J."/>
            <person name="McCowan C."/>
            <person name="Murphy C."/>
            <person name="Neiman D."/>
            <person name="Pearson M."/>
            <person name="Priest M."/>
            <person name="Roberts A."/>
            <person name="Saif S."/>
            <person name="Shea T."/>
            <person name="Sisk P."/>
            <person name="Sykes S."/>
            <person name="Wortman J."/>
            <person name="Nusbaum C."/>
            <person name="Birren B."/>
        </authorList>
    </citation>
    <scope>NUCLEOTIDE SEQUENCE [LARGE SCALE GENOMIC DNA]</scope>
    <source>
        <strain evidence="7 8">CR</strain>
    </source>
</reference>
<evidence type="ECO:0000256" key="3">
    <source>
        <dbReference type="ARBA" id="ARBA00023125"/>
    </source>
</evidence>
<keyword evidence="4" id="KW-0804">Transcription</keyword>
<organism evidence="7 8">
    <name type="scientific">Plasmodium vinckei petteri</name>
    <dbReference type="NCBI Taxonomy" id="138298"/>
    <lineage>
        <taxon>Eukaryota</taxon>
        <taxon>Sar</taxon>
        <taxon>Alveolata</taxon>
        <taxon>Apicomplexa</taxon>
        <taxon>Aconoidasida</taxon>
        <taxon>Haemosporida</taxon>
        <taxon>Plasmodiidae</taxon>
        <taxon>Plasmodium</taxon>
        <taxon>Plasmodium (Vinckeia)</taxon>
    </lineage>
</organism>
<dbReference type="GO" id="GO:0003700">
    <property type="term" value="F:DNA-binding transcription factor activity"/>
    <property type="evidence" value="ECO:0007669"/>
    <property type="project" value="InterPro"/>
</dbReference>
<dbReference type="OrthoDB" id="386288at2759"/>
<dbReference type="PROSITE" id="PS51152">
    <property type="entry name" value="NFYA_HAP2_2"/>
    <property type="match status" value="1"/>
</dbReference>
<evidence type="ECO:0000256" key="4">
    <source>
        <dbReference type="ARBA" id="ARBA00023163"/>
    </source>
</evidence>
<keyword evidence="2" id="KW-0805">Transcription regulation</keyword>
<keyword evidence="3" id="KW-0238">DNA-binding</keyword>
<reference evidence="6 9" key="2">
    <citation type="submission" date="2020-08" db="EMBL/GenBank/DDBJ databases">
        <authorList>
            <person name="Ramaprasad A."/>
        </authorList>
    </citation>
    <scope>NUCLEOTIDE SEQUENCE [LARGE SCALE GENOMIC DNA]</scope>
</reference>
<keyword evidence="5" id="KW-0539">Nucleus</keyword>
<evidence type="ECO:0000256" key="5">
    <source>
        <dbReference type="ARBA" id="ARBA00023242"/>
    </source>
</evidence>
<gene>
    <name evidence="6" type="ORF">PVPCR_0901750</name>
    <name evidence="7" type="ORF">YYG_01808</name>
</gene>
<accession>W7AND4</accession>
<dbReference type="GO" id="GO:0005634">
    <property type="term" value="C:nucleus"/>
    <property type="evidence" value="ECO:0007669"/>
    <property type="project" value="UniProtKB-SubCell"/>
</dbReference>